<dbReference type="InterPro" id="IPR052035">
    <property type="entry name" value="ZnF_BED_domain_contain"/>
</dbReference>
<gene>
    <name evidence="8" type="ORF">AAE3_LOCUS10299</name>
</gene>
<organism evidence="8 9">
    <name type="scientific">Cyclocybe aegerita</name>
    <name type="common">Black poplar mushroom</name>
    <name type="synonym">Agrocybe aegerita</name>
    <dbReference type="NCBI Taxonomy" id="1973307"/>
    <lineage>
        <taxon>Eukaryota</taxon>
        <taxon>Fungi</taxon>
        <taxon>Dikarya</taxon>
        <taxon>Basidiomycota</taxon>
        <taxon>Agaricomycotina</taxon>
        <taxon>Agaricomycetes</taxon>
        <taxon>Agaricomycetidae</taxon>
        <taxon>Agaricales</taxon>
        <taxon>Agaricineae</taxon>
        <taxon>Bolbitiaceae</taxon>
        <taxon>Cyclocybe</taxon>
    </lineage>
</organism>
<keyword evidence="3" id="KW-0863">Zinc-finger</keyword>
<dbReference type="InterPro" id="IPR008906">
    <property type="entry name" value="HATC_C_dom"/>
</dbReference>
<sequence>MLQYIHRQSHGKLKIPSQKGVHERILEMETEMVDGFQAMFKENTSNFAISLDAWTSSNGHAFMAIVIHYISNTRKLEECLIDFRELIEGIDFDEKNARMRCLPHTIHLAALKLLESVGALTKEEAARANSQSSPYQDAATEDISSSQDDLAVDHEDEPEDWTEDVTPNSGVIGRAVFKLRKIVHFVWSSPQQRQKFRQEVLKSMNKGETLPGIATMLILDVRTQWSSTHQMLCCALGFKDPIDNYTACSLREHELNEQEWEALKHVMDWLRSFREATMQMSATKHSMLSTTHAVFRGLQDDIKNILIKLPNDLDPTLKNGLVEAHRKLSDYFAKFDKSNYYHWAALLDPCISYTMLLDDYKDDPDLHGALELAKASLESHFETFYNTPASSQSMISSSTSQDSQRSPHKNFASRYTQKRSSATAERNELWEYFRQTAEPANFEKTDPLKWWNVRRESFPNLYRLTRDVLCIPGSAVAVERVFSGGRDVIGIQRASLHAQTIRSLMLVKAQLRLQHKAILDIVGDL</sequence>
<feature type="compositionally biased region" description="Acidic residues" evidence="6">
    <location>
        <begin position="154"/>
        <end position="163"/>
    </location>
</feature>
<feature type="domain" description="HAT C-terminal dimerisation" evidence="7">
    <location>
        <begin position="438"/>
        <end position="510"/>
    </location>
</feature>
<evidence type="ECO:0000256" key="4">
    <source>
        <dbReference type="ARBA" id="ARBA00022833"/>
    </source>
</evidence>
<evidence type="ECO:0000259" key="7">
    <source>
        <dbReference type="Pfam" id="PF05699"/>
    </source>
</evidence>
<protein>
    <recommendedName>
        <fullName evidence="7">HAT C-terminal dimerisation domain-containing protein</fullName>
    </recommendedName>
</protein>
<evidence type="ECO:0000256" key="2">
    <source>
        <dbReference type="ARBA" id="ARBA00022723"/>
    </source>
</evidence>
<keyword evidence="4" id="KW-0862">Zinc</keyword>
<dbReference type="GO" id="GO:0008270">
    <property type="term" value="F:zinc ion binding"/>
    <property type="evidence" value="ECO:0007669"/>
    <property type="project" value="UniProtKB-KW"/>
</dbReference>
<dbReference type="SUPFAM" id="SSF53098">
    <property type="entry name" value="Ribonuclease H-like"/>
    <property type="match status" value="1"/>
</dbReference>
<dbReference type="AlphaFoldDB" id="A0A8S0WQA4"/>
<reference evidence="8 9" key="1">
    <citation type="submission" date="2020-01" db="EMBL/GenBank/DDBJ databases">
        <authorList>
            <person name="Gupta K D."/>
        </authorList>
    </citation>
    <scope>NUCLEOTIDE SEQUENCE [LARGE SCALE GENOMIC DNA]</scope>
</reference>
<name>A0A8S0WQA4_CYCAE</name>
<dbReference type="OrthoDB" id="1607513at2759"/>
<dbReference type="PANTHER" id="PTHR46481">
    <property type="entry name" value="ZINC FINGER BED DOMAIN-CONTAINING PROTEIN 4"/>
    <property type="match status" value="1"/>
</dbReference>
<keyword evidence="2" id="KW-0479">Metal-binding</keyword>
<evidence type="ECO:0000256" key="1">
    <source>
        <dbReference type="ARBA" id="ARBA00004123"/>
    </source>
</evidence>
<dbReference type="PANTHER" id="PTHR46481:SF10">
    <property type="entry name" value="ZINC FINGER BED DOMAIN-CONTAINING PROTEIN 39"/>
    <property type="match status" value="1"/>
</dbReference>
<keyword evidence="9" id="KW-1185">Reference proteome</keyword>
<dbReference type="Proteomes" id="UP000467700">
    <property type="component" value="Unassembled WGS sequence"/>
</dbReference>
<feature type="region of interest" description="Disordered" evidence="6">
    <location>
        <begin position="125"/>
        <end position="167"/>
    </location>
</feature>
<dbReference type="GO" id="GO:0046983">
    <property type="term" value="F:protein dimerization activity"/>
    <property type="evidence" value="ECO:0007669"/>
    <property type="project" value="InterPro"/>
</dbReference>
<evidence type="ECO:0000256" key="3">
    <source>
        <dbReference type="ARBA" id="ARBA00022771"/>
    </source>
</evidence>
<dbReference type="Pfam" id="PF05699">
    <property type="entry name" value="Dimer_Tnp_hAT"/>
    <property type="match status" value="1"/>
</dbReference>
<keyword evidence="5" id="KW-0539">Nucleus</keyword>
<dbReference type="EMBL" id="CACVBS010000065">
    <property type="protein sequence ID" value="CAA7268097.1"/>
    <property type="molecule type" value="Genomic_DNA"/>
</dbReference>
<dbReference type="InterPro" id="IPR012337">
    <property type="entry name" value="RNaseH-like_sf"/>
</dbReference>
<comment type="subcellular location">
    <subcellularLocation>
        <location evidence="1">Nucleus</location>
    </subcellularLocation>
</comment>
<evidence type="ECO:0000256" key="5">
    <source>
        <dbReference type="ARBA" id="ARBA00023242"/>
    </source>
</evidence>
<feature type="compositionally biased region" description="Low complexity" evidence="6">
    <location>
        <begin position="390"/>
        <end position="404"/>
    </location>
</feature>
<proteinExistence type="predicted"/>
<evidence type="ECO:0000313" key="9">
    <source>
        <dbReference type="Proteomes" id="UP000467700"/>
    </source>
</evidence>
<feature type="region of interest" description="Disordered" evidence="6">
    <location>
        <begin position="390"/>
        <end position="420"/>
    </location>
</feature>
<evidence type="ECO:0000313" key="8">
    <source>
        <dbReference type="EMBL" id="CAA7268097.1"/>
    </source>
</evidence>
<accession>A0A8S0WQA4</accession>
<evidence type="ECO:0000256" key="6">
    <source>
        <dbReference type="SAM" id="MobiDB-lite"/>
    </source>
</evidence>
<dbReference type="GO" id="GO:0005634">
    <property type="term" value="C:nucleus"/>
    <property type="evidence" value="ECO:0007669"/>
    <property type="project" value="UniProtKB-SubCell"/>
</dbReference>
<comment type="caution">
    <text evidence="8">The sequence shown here is derived from an EMBL/GenBank/DDBJ whole genome shotgun (WGS) entry which is preliminary data.</text>
</comment>